<accession>A0A0E9U692</accession>
<reference evidence="1" key="1">
    <citation type="submission" date="2014-11" db="EMBL/GenBank/DDBJ databases">
        <authorList>
            <person name="Amaro Gonzalez C."/>
        </authorList>
    </citation>
    <scope>NUCLEOTIDE SEQUENCE</scope>
</reference>
<organism evidence="1">
    <name type="scientific">Anguilla anguilla</name>
    <name type="common">European freshwater eel</name>
    <name type="synonym">Muraena anguilla</name>
    <dbReference type="NCBI Taxonomy" id="7936"/>
    <lineage>
        <taxon>Eukaryota</taxon>
        <taxon>Metazoa</taxon>
        <taxon>Chordata</taxon>
        <taxon>Craniata</taxon>
        <taxon>Vertebrata</taxon>
        <taxon>Euteleostomi</taxon>
        <taxon>Actinopterygii</taxon>
        <taxon>Neopterygii</taxon>
        <taxon>Teleostei</taxon>
        <taxon>Anguilliformes</taxon>
        <taxon>Anguillidae</taxon>
        <taxon>Anguilla</taxon>
    </lineage>
</organism>
<protein>
    <submittedName>
        <fullName evidence="1">Uncharacterized protein</fullName>
    </submittedName>
</protein>
<reference evidence="1" key="2">
    <citation type="journal article" date="2015" name="Fish Shellfish Immunol.">
        <title>Early steps in the European eel (Anguilla anguilla)-Vibrio vulnificus interaction in the gills: Role of the RtxA13 toxin.</title>
        <authorList>
            <person name="Callol A."/>
            <person name="Pajuelo D."/>
            <person name="Ebbesson L."/>
            <person name="Teles M."/>
            <person name="MacKenzie S."/>
            <person name="Amaro C."/>
        </authorList>
    </citation>
    <scope>NUCLEOTIDE SEQUENCE</scope>
</reference>
<proteinExistence type="predicted"/>
<name>A0A0E9U692_ANGAN</name>
<dbReference type="EMBL" id="GBXM01048089">
    <property type="protein sequence ID" value="JAH60488.1"/>
    <property type="molecule type" value="Transcribed_RNA"/>
</dbReference>
<sequence>MPICHKHYGPLKLGGGRVYKKVAVSSVYIGKPKCIFYQK</sequence>
<dbReference type="AlphaFoldDB" id="A0A0E9U692"/>
<evidence type="ECO:0000313" key="1">
    <source>
        <dbReference type="EMBL" id="JAH60488.1"/>
    </source>
</evidence>